<evidence type="ECO:0000313" key="1">
    <source>
        <dbReference type="EMBL" id="ODN83535.1"/>
    </source>
</evidence>
<keyword evidence="2" id="KW-1185">Reference proteome</keyword>
<dbReference type="OrthoDB" id="2570051at2759"/>
<reference evidence="1 2" key="1">
    <citation type="submission" date="2016-06" db="EMBL/GenBank/DDBJ databases">
        <title>Evolution of pathogenesis and genome organization in the Tremellales.</title>
        <authorList>
            <person name="Cuomo C."/>
            <person name="Litvintseva A."/>
            <person name="Heitman J."/>
            <person name="Chen Y."/>
            <person name="Sun S."/>
            <person name="Springer D."/>
            <person name="Dromer F."/>
            <person name="Young S."/>
            <person name="Zeng Q."/>
            <person name="Chapman S."/>
            <person name="Gujja S."/>
            <person name="Saif S."/>
            <person name="Birren B."/>
        </authorList>
    </citation>
    <scope>NUCLEOTIDE SEQUENCE [LARGE SCALE GENOMIC DNA]</scope>
    <source>
        <strain evidence="1 2">CBS 6039</strain>
    </source>
</reference>
<comment type="caution">
    <text evidence="1">The sequence shown here is derived from an EMBL/GenBank/DDBJ whole genome shotgun (WGS) entry which is preliminary data.</text>
</comment>
<dbReference type="Proteomes" id="UP000094065">
    <property type="component" value="Unassembled WGS sequence"/>
</dbReference>
<sequence>MLSRKNSCPAASHLKRWMASQAEVTAPARSTIMTSPLYNPPLKPGISGYPRATPLKRHRKAQEAKQVGAGPAKSEHDPWIKMLTSRTRMCCVTRELRPVAHLIRLTPIYFPSTGDRPHSLQLLPDGVAESSTASKGKSLYVTCHRDYIKRLYEPKGPHLPFIRGISSLQLPPNLVDIIHAQLLSRVLWELRYILRRIRHLPKGHLESQKKTQRVLVRWPNPKGQMDSANGVVALLDLAGLTPAPVDSPFDLKEIPFPASLPQNVPSPLMTPLSEHQDVPTYHLASLFPPSLHAYLHKSLWSIFHVERPRGVPNTSSSDTKGKEQSEHELLAMSTLEASSNGSALGTDVAIALWRLVCFHGYGWEQT</sequence>
<gene>
    <name evidence="1" type="ORF">L202_01657</name>
</gene>
<dbReference type="GeneID" id="30152966"/>
<accession>A0A1E3I5A8</accession>
<name>A0A1E3I5A8_9TREE</name>
<dbReference type="AlphaFoldDB" id="A0A1E3I5A8"/>
<dbReference type="RefSeq" id="XP_018997535.1">
    <property type="nucleotide sequence ID" value="XM_019135108.1"/>
</dbReference>
<dbReference type="EMBL" id="AWGJ01000002">
    <property type="protein sequence ID" value="ODN83535.1"/>
    <property type="molecule type" value="Genomic_DNA"/>
</dbReference>
<organism evidence="1 2">
    <name type="scientific">Cryptococcus amylolentus CBS 6039</name>
    <dbReference type="NCBI Taxonomy" id="1295533"/>
    <lineage>
        <taxon>Eukaryota</taxon>
        <taxon>Fungi</taxon>
        <taxon>Dikarya</taxon>
        <taxon>Basidiomycota</taxon>
        <taxon>Agaricomycotina</taxon>
        <taxon>Tremellomycetes</taxon>
        <taxon>Tremellales</taxon>
        <taxon>Cryptococcaceae</taxon>
        <taxon>Cryptococcus</taxon>
    </lineage>
</organism>
<proteinExistence type="predicted"/>
<evidence type="ECO:0000313" key="2">
    <source>
        <dbReference type="Proteomes" id="UP000094065"/>
    </source>
</evidence>
<dbReference type="STRING" id="1295533.A0A1E3I5A8"/>
<protein>
    <submittedName>
        <fullName evidence="1">Uncharacterized protein</fullName>
    </submittedName>
</protein>